<feature type="compositionally biased region" description="Polar residues" evidence="1">
    <location>
        <begin position="1"/>
        <end position="19"/>
    </location>
</feature>
<accession>A0ABY4Z5L9</accession>
<feature type="region of interest" description="Disordered" evidence="1">
    <location>
        <begin position="1"/>
        <end position="39"/>
    </location>
</feature>
<dbReference type="EMBL" id="CP099468">
    <property type="protein sequence ID" value="USQ84137.1"/>
    <property type="molecule type" value="Genomic_DNA"/>
</dbReference>
<sequence length="52" mass="5558">MQPHPSSSTEPTLQAQARSQVHRRTPAQACAWTPDGTPDIGVPFADTVKESA</sequence>
<dbReference type="RefSeq" id="WP_158086542.1">
    <property type="nucleotide sequence ID" value="NZ_CP099468.1"/>
</dbReference>
<evidence type="ECO:0000313" key="2">
    <source>
        <dbReference type="EMBL" id="USQ84137.1"/>
    </source>
</evidence>
<name>A0ABY4Z5L9_9ACTN</name>
<proteinExistence type="predicted"/>
<gene>
    <name evidence="2" type="ORF">NFX46_10210</name>
</gene>
<evidence type="ECO:0000313" key="3">
    <source>
        <dbReference type="Proteomes" id="UP001056374"/>
    </source>
</evidence>
<evidence type="ECO:0008006" key="4">
    <source>
        <dbReference type="Google" id="ProtNLM"/>
    </source>
</evidence>
<keyword evidence="3" id="KW-1185">Reference proteome</keyword>
<organism evidence="2 3">
    <name type="scientific">Streptomyces phaeoluteigriseus</name>
    <dbReference type="NCBI Taxonomy" id="114686"/>
    <lineage>
        <taxon>Bacteria</taxon>
        <taxon>Bacillati</taxon>
        <taxon>Actinomycetota</taxon>
        <taxon>Actinomycetes</taxon>
        <taxon>Kitasatosporales</taxon>
        <taxon>Streptomycetaceae</taxon>
        <taxon>Streptomyces</taxon>
        <taxon>Streptomyces aurantiacus group</taxon>
    </lineage>
</organism>
<dbReference type="Proteomes" id="UP001056374">
    <property type="component" value="Chromosome"/>
</dbReference>
<reference evidence="2" key="1">
    <citation type="submission" date="2022-06" db="EMBL/GenBank/DDBJ databases">
        <title>Complete genome sequence of soil microorganisms Streptomyces sp. Qhu-M197 isolated from Alpine meadows habitats on the Tibetan Plateau.</title>
        <authorList>
            <person name="Zhang B."/>
            <person name="Xiang X."/>
            <person name="Fan J."/>
        </authorList>
    </citation>
    <scope>NUCLEOTIDE SEQUENCE</scope>
    <source>
        <strain evidence="2">Qhu-M197</strain>
    </source>
</reference>
<evidence type="ECO:0000256" key="1">
    <source>
        <dbReference type="SAM" id="MobiDB-lite"/>
    </source>
</evidence>
<protein>
    <recommendedName>
        <fullName evidence="4">DUF397 domain-containing protein</fullName>
    </recommendedName>
</protein>